<proteinExistence type="predicted"/>
<organism evidence="1 2">
    <name type="scientific">Candidatus Lokiarchaeum ossiferum</name>
    <dbReference type="NCBI Taxonomy" id="2951803"/>
    <lineage>
        <taxon>Archaea</taxon>
        <taxon>Promethearchaeati</taxon>
        <taxon>Promethearchaeota</taxon>
        <taxon>Promethearchaeia</taxon>
        <taxon>Promethearchaeales</taxon>
        <taxon>Promethearchaeaceae</taxon>
        <taxon>Candidatus Lokiarchaeum</taxon>
    </lineage>
</organism>
<dbReference type="Gene3D" id="3.40.30.10">
    <property type="entry name" value="Glutaredoxin"/>
    <property type="match status" value="1"/>
</dbReference>
<dbReference type="EMBL" id="CP104013">
    <property type="protein sequence ID" value="UYP46591.1"/>
    <property type="molecule type" value="Genomic_DNA"/>
</dbReference>
<name>A0ABY6HVH3_9ARCH</name>
<reference evidence="1" key="1">
    <citation type="submission" date="2022-09" db="EMBL/GenBank/DDBJ databases">
        <title>Actin cytoskeleton and complex cell architecture in an #Asgard archaeon.</title>
        <authorList>
            <person name="Ponce Toledo R.I."/>
            <person name="Schleper C."/>
            <person name="Rodrigues Oliveira T."/>
            <person name="Wollweber F."/>
            <person name="Xu J."/>
            <person name="Rittmann S."/>
            <person name="Klingl A."/>
            <person name="Pilhofer M."/>
        </authorList>
    </citation>
    <scope>NUCLEOTIDE SEQUENCE</scope>
    <source>
        <strain evidence="1">B-35</strain>
    </source>
</reference>
<evidence type="ECO:0008006" key="3">
    <source>
        <dbReference type="Google" id="ProtNLM"/>
    </source>
</evidence>
<dbReference type="SUPFAM" id="SSF52833">
    <property type="entry name" value="Thioredoxin-like"/>
    <property type="match status" value="1"/>
</dbReference>
<dbReference type="Proteomes" id="UP001208689">
    <property type="component" value="Chromosome"/>
</dbReference>
<sequence>MEYDLTRDILPELPWEKKKNEQKTQQRVEIFYFSLTTCVYCKKGISFLQDNKFNFNLMYLDKLDLVQKKAIKTYIQSKYKLNTRMASPFVIFRLDGDDFISNGYDPDYWKSKLR</sequence>
<evidence type="ECO:0000313" key="1">
    <source>
        <dbReference type="EMBL" id="UYP46591.1"/>
    </source>
</evidence>
<dbReference type="InterPro" id="IPR036249">
    <property type="entry name" value="Thioredoxin-like_sf"/>
</dbReference>
<protein>
    <recommendedName>
        <fullName evidence="3">Glutaredoxin domain-containing protein</fullName>
    </recommendedName>
</protein>
<keyword evidence="2" id="KW-1185">Reference proteome</keyword>
<accession>A0ABY6HVH3</accession>
<evidence type="ECO:0000313" key="2">
    <source>
        <dbReference type="Proteomes" id="UP001208689"/>
    </source>
</evidence>
<gene>
    <name evidence="1" type="ORF">NEF87_002876</name>
</gene>